<feature type="compositionally biased region" description="Basic and acidic residues" evidence="1">
    <location>
        <begin position="39"/>
        <end position="56"/>
    </location>
</feature>
<evidence type="ECO:0000313" key="2">
    <source>
        <dbReference type="WBParaSite" id="MCU_013633-RA"/>
    </source>
</evidence>
<dbReference type="AlphaFoldDB" id="A0A5K3G0P6"/>
<sequence length="87" mass="9390">MKHAVGKSLHDATDDCGTSSGVEDEEAAHANIDDDDEIGREGVTKYARDDGGDNDPRFNMPHIDTELTTVGWADRLQNADCLVTSIS</sequence>
<organism evidence="2">
    <name type="scientific">Mesocestoides corti</name>
    <name type="common">Flatworm</name>
    <dbReference type="NCBI Taxonomy" id="53468"/>
    <lineage>
        <taxon>Eukaryota</taxon>
        <taxon>Metazoa</taxon>
        <taxon>Spiralia</taxon>
        <taxon>Lophotrochozoa</taxon>
        <taxon>Platyhelminthes</taxon>
        <taxon>Cestoda</taxon>
        <taxon>Eucestoda</taxon>
        <taxon>Cyclophyllidea</taxon>
        <taxon>Mesocestoididae</taxon>
        <taxon>Mesocestoides</taxon>
    </lineage>
</organism>
<name>A0A5K3G0P6_MESCO</name>
<evidence type="ECO:0000256" key="1">
    <source>
        <dbReference type="SAM" id="MobiDB-lite"/>
    </source>
</evidence>
<proteinExistence type="predicted"/>
<reference evidence="2" key="1">
    <citation type="submission" date="2019-11" db="UniProtKB">
        <authorList>
            <consortium name="WormBaseParasite"/>
        </authorList>
    </citation>
    <scope>IDENTIFICATION</scope>
</reference>
<accession>A0A5K3G0P6</accession>
<feature type="region of interest" description="Disordered" evidence="1">
    <location>
        <begin position="1"/>
        <end position="59"/>
    </location>
</feature>
<protein>
    <submittedName>
        <fullName evidence="2">Uncharacterized protein</fullName>
    </submittedName>
</protein>
<dbReference type="WBParaSite" id="MCU_013633-RA">
    <property type="protein sequence ID" value="MCU_013633-RA"/>
    <property type="gene ID" value="MCU_013633"/>
</dbReference>